<evidence type="ECO:0000313" key="1">
    <source>
        <dbReference type="EMBL" id="GBP13813.1"/>
    </source>
</evidence>
<name>A0A4C1TH27_EUMVA</name>
<accession>A0A4C1TH27</accession>
<gene>
    <name evidence="1" type="ORF">EVAR_8028_1</name>
</gene>
<protein>
    <submittedName>
        <fullName evidence="1">Uncharacterized protein</fullName>
    </submittedName>
</protein>
<dbReference type="OrthoDB" id="8063408at2759"/>
<sequence>MTAIQKCAWEELVWLVRIFLGNRKSDGYILHVEQLLIHFQQLRCDMTIKLHYLHSHLDYFPENLGDLSEEQEERFHQDICTMEERYQEYWNVNMMADYCWSIKNSTPNTPHARKAYKRKFTSE</sequence>
<dbReference type="PANTHER" id="PTHR46114:SF1">
    <property type="entry name" value="ZAD DOMAIN-CONTAINING PROTEIN"/>
    <property type="match status" value="1"/>
</dbReference>
<keyword evidence="2" id="KW-1185">Reference proteome</keyword>
<dbReference type="PANTHER" id="PTHR46114">
    <property type="entry name" value="APPLE DOMAIN-CONTAINING PROTEIN"/>
    <property type="match status" value="1"/>
</dbReference>
<organism evidence="1 2">
    <name type="scientific">Eumeta variegata</name>
    <name type="common">Bagworm moth</name>
    <name type="synonym">Eumeta japonica</name>
    <dbReference type="NCBI Taxonomy" id="151549"/>
    <lineage>
        <taxon>Eukaryota</taxon>
        <taxon>Metazoa</taxon>
        <taxon>Ecdysozoa</taxon>
        <taxon>Arthropoda</taxon>
        <taxon>Hexapoda</taxon>
        <taxon>Insecta</taxon>
        <taxon>Pterygota</taxon>
        <taxon>Neoptera</taxon>
        <taxon>Endopterygota</taxon>
        <taxon>Lepidoptera</taxon>
        <taxon>Glossata</taxon>
        <taxon>Ditrysia</taxon>
        <taxon>Tineoidea</taxon>
        <taxon>Psychidae</taxon>
        <taxon>Oiketicinae</taxon>
        <taxon>Eumeta</taxon>
    </lineage>
</organism>
<evidence type="ECO:0000313" key="2">
    <source>
        <dbReference type="Proteomes" id="UP000299102"/>
    </source>
</evidence>
<proteinExistence type="predicted"/>
<dbReference type="EMBL" id="BGZK01000059">
    <property type="protein sequence ID" value="GBP13813.1"/>
    <property type="molecule type" value="Genomic_DNA"/>
</dbReference>
<dbReference type="Proteomes" id="UP000299102">
    <property type="component" value="Unassembled WGS sequence"/>
</dbReference>
<reference evidence="1 2" key="1">
    <citation type="journal article" date="2019" name="Commun. Biol.">
        <title>The bagworm genome reveals a unique fibroin gene that provides high tensile strength.</title>
        <authorList>
            <person name="Kono N."/>
            <person name="Nakamura H."/>
            <person name="Ohtoshi R."/>
            <person name="Tomita M."/>
            <person name="Numata K."/>
            <person name="Arakawa K."/>
        </authorList>
    </citation>
    <scope>NUCLEOTIDE SEQUENCE [LARGE SCALE GENOMIC DNA]</scope>
</reference>
<dbReference type="AlphaFoldDB" id="A0A4C1TH27"/>
<comment type="caution">
    <text evidence="1">The sequence shown here is derived from an EMBL/GenBank/DDBJ whole genome shotgun (WGS) entry which is preliminary data.</text>
</comment>